<dbReference type="Proteomes" id="UP000789739">
    <property type="component" value="Unassembled WGS sequence"/>
</dbReference>
<sequence>VELEGKRKAAVSTIEPIYAKRVKTFHVNTIMYPDQGDIYYYVDQTKPIQVLINHIKNGQYIRMFGPRASGKSSRVMLAKKVLESLGYTCLYISLEYVIFNDISSFYSGLGYKLGIATIKDGKTFGDAFMKINPSTGKKQWNQPVVFFMDEFDIIHDDKFRDLCNEFLRIIRGMKNDRDKFIINSFVSIGTFAIMTLNQPNTLLSPFNATENLSISSFTKEQAWNLFKEFANDRQLAFENGIIDDIYMQTSGHAGLICLCGRAIDVDVRPSAHSGNAVFTISFASWQRYVVRSLLDMIEKYATFNRMIRTLRDPSKRNIMNYLRREFLSTLDPINVVDIEKVTWCEFLAAEGVLVPLRTNENIYMMASPLLCSLILRFVTSEIHKIPLVEPQKRDDESINWLEALKEAVRAFEKDYIEAASDCSYKTARVKVNGKLRQLVPRESVYQQELANVFIKWLSAQNYQVVSQYHTRGQLNENMYADLVISEPMSQAKRRLENLREEVPQEQALAGLMQTSGPQTCSQATSVTDDVEVVRQATILEILATSTRSDLKEHFHWTQEYAKSLKKELVLRDVWIVHFTQEDNAIMEPQWPSEEQQANLNTVVFWHNRDFTEVHMSAFWKEYENDDMHEIIDEVVCNNNYSAD</sequence>
<feature type="non-terminal residue" evidence="1">
    <location>
        <position position="1"/>
    </location>
</feature>
<evidence type="ECO:0000313" key="2">
    <source>
        <dbReference type="Proteomes" id="UP000789739"/>
    </source>
</evidence>
<comment type="caution">
    <text evidence="1">The sequence shown here is derived from an EMBL/GenBank/DDBJ whole genome shotgun (WGS) entry which is preliminary data.</text>
</comment>
<accession>A0A9N9DTZ7</accession>
<evidence type="ECO:0000313" key="1">
    <source>
        <dbReference type="EMBL" id="CAG8653301.1"/>
    </source>
</evidence>
<proteinExistence type="predicted"/>
<dbReference type="SUPFAM" id="SSF52540">
    <property type="entry name" value="P-loop containing nucleoside triphosphate hydrolases"/>
    <property type="match status" value="1"/>
</dbReference>
<dbReference type="OrthoDB" id="2369467at2759"/>
<protein>
    <submittedName>
        <fullName evidence="1">3260_t:CDS:1</fullName>
    </submittedName>
</protein>
<reference evidence="1" key="1">
    <citation type="submission" date="2021-06" db="EMBL/GenBank/DDBJ databases">
        <authorList>
            <person name="Kallberg Y."/>
            <person name="Tangrot J."/>
            <person name="Rosling A."/>
        </authorList>
    </citation>
    <scope>NUCLEOTIDE SEQUENCE</scope>
    <source>
        <strain evidence="1">BR232B</strain>
    </source>
</reference>
<dbReference type="EMBL" id="CAJVPI010003044">
    <property type="protein sequence ID" value="CAG8653301.1"/>
    <property type="molecule type" value="Genomic_DNA"/>
</dbReference>
<organism evidence="1 2">
    <name type="scientific">Paraglomus brasilianum</name>
    <dbReference type="NCBI Taxonomy" id="144538"/>
    <lineage>
        <taxon>Eukaryota</taxon>
        <taxon>Fungi</taxon>
        <taxon>Fungi incertae sedis</taxon>
        <taxon>Mucoromycota</taxon>
        <taxon>Glomeromycotina</taxon>
        <taxon>Glomeromycetes</taxon>
        <taxon>Paraglomerales</taxon>
        <taxon>Paraglomeraceae</taxon>
        <taxon>Paraglomus</taxon>
    </lineage>
</organism>
<gene>
    <name evidence="1" type="ORF">PBRASI_LOCUS10377</name>
</gene>
<dbReference type="InterPro" id="IPR027417">
    <property type="entry name" value="P-loop_NTPase"/>
</dbReference>
<keyword evidence="2" id="KW-1185">Reference proteome</keyword>
<dbReference type="AlphaFoldDB" id="A0A9N9DTZ7"/>
<name>A0A9N9DTZ7_9GLOM</name>
<dbReference type="Gene3D" id="3.40.50.300">
    <property type="entry name" value="P-loop containing nucleotide triphosphate hydrolases"/>
    <property type="match status" value="1"/>
</dbReference>